<evidence type="ECO:0000313" key="4">
    <source>
        <dbReference type="EMBL" id="ABE62947.1"/>
    </source>
</evidence>
<name>Q1QLF0_NITHX</name>
<dbReference type="HOGENOM" id="CLU_692286_0_0_5"/>
<keyword evidence="5" id="KW-1185">Reference proteome</keyword>
<dbReference type="NCBIfam" id="TIGR01554">
    <property type="entry name" value="major_cap_HK97"/>
    <property type="match status" value="1"/>
</dbReference>
<dbReference type="SUPFAM" id="SSF56563">
    <property type="entry name" value="Major capsid protein gp5"/>
    <property type="match status" value="1"/>
</dbReference>
<evidence type="ECO:0000256" key="2">
    <source>
        <dbReference type="SAM" id="MobiDB-lite"/>
    </source>
</evidence>
<evidence type="ECO:0000259" key="3">
    <source>
        <dbReference type="Pfam" id="PF05065"/>
    </source>
</evidence>
<gene>
    <name evidence="4" type="ordered locus">Nham_2151</name>
</gene>
<evidence type="ECO:0000313" key="5">
    <source>
        <dbReference type="Proteomes" id="UP000001953"/>
    </source>
</evidence>
<sequence>MLAGKDNPDETEIRSLGDLDKEFQTNEQRFRAALVAESEERAAAGAEMETSGTKEWDKLVGGFEMRQVAAFYTENRNLEGATKEVADELRSKGSYQGIPVPLSALETRSGETVSSGIYSPKSTAALIDRLFPQSVASQMGVQMINIASGSQEWPLTSSSVASGWVANETSNVPGPTAYTTSERSVAPNNTLGITMTLTRKSLKQAGEALEAAVRRDMNGCISQALDKAVFLGAGSGGEPLGLITGAATYGISSVAINAAASWAKFRDAVVAFMVANAATGPGGVKMLVRPEVYSTMDSVIYTGTATSEWDKTVANLGSVITSSNALAAPTGSPLASKAFLTCSPGNVAPAVLATFGALDVIRDIYTSAPSGEVKLTGLLTADISALRAVQSTVLTGIQ</sequence>
<dbReference type="EMBL" id="CP000319">
    <property type="protein sequence ID" value="ABE62947.1"/>
    <property type="molecule type" value="Genomic_DNA"/>
</dbReference>
<feature type="region of interest" description="Disordered" evidence="2">
    <location>
        <begin position="1"/>
        <end position="21"/>
    </location>
</feature>
<comment type="subcellular location">
    <subcellularLocation>
        <location evidence="1">Virion</location>
    </subcellularLocation>
</comment>
<accession>Q1QLF0</accession>
<dbReference type="Pfam" id="PF05065">
    <property type="entry name" value="Phage_capsid"/>
    <property type="match status" value="1"/>
</dbReference>
<dbReference type="RefSeq" id="WP_011510625.1">
    <property type="nucleotide sequence ID" value="NC_007964.1"/>
</dbReference>
<feature type="domain" description="Phage capsid-like C-terminal" evidence="3">
    <location>
        <begin position="142"/>
        <end position="272"/>
    </location>
</feature>
<proteinExistence type="predicted"/>
<dbReference type="eggNOG" id="COG4834">
    <property type="taxonomic scope" value="Bacteria"/>
</dbReference>
<evidence type="ECO:0000256" key="1">
    <source>
        <dbReference type="ARBA" id="ARBA00004328"/>
    </source>
</evidence>
<reference evidence="4 5" key="1">
    <citation type="submission" date="2006-03" db="EMBL/GenBank/DDBJ databases">
        <title>Complete sequence of chromosome of Nitrobacter hamburgensis X14.</title>
        <authorList>
            <consortium name="US DOE Joint Genome Institute"/>
            <person name="Copeland A."/>
            <person name="Lucas S."/>
            <person name="Lapidus A."/>
            <person name="Barry K."/>
            <person name="Detter J.C."/>
            <person name="Glavina del Rio T."/>
            <person name="Hammon N."/>
            <person name="Israni S."/>
            <person name="Dalin E."/>
            <person name="Tice H."/>
            <person name="Pitluck S."/>
            <person name="Chain P."/>
            <person name="Malfatti S."/>
            <person name="Shin M."/>
            <person name="Vergez L."/>
            <person name="Schmutz J."/>
            <person name="Larimer F."/>
            <person name="Land M."/>
            <person name="Hauser L."/>
            <person name="Kyrpides N."/>
            <person name="Ivanova N."/>
            <person name="Ward B."/>
            <person name="Arp D."/>
            <person name="Klotz M."/>
            <person name="Stein L."/>
            <person name="O'Mullan G."/>
            <person name="Starkenburg S."/>
            <person name="Sayavedra L."/>
            <person name="Poret-Peterson A.T."/>
            <person name="Gentry M.E."/>
            <person name="Bruce D."/>
            <person name="Richardson P."/>
        </authorList>
    </citation>
    <scope>NUCLEOTIDE SEQUENCE [LARGE SCALE GENOMIC DNA]</scope>
    <source>
        <strain evidence="5">DSM 10229 / NCIMB 13809 / X14</strain>
    </source>
</reference>
<dbReference type="STRING" id="323097.Nham_2151"/>
<protein>
    <recommendedName>
        <fullName evidence="3">Phage capsid-like C-terminal domain-containing protein</fullName>
    </recommendedName>
</protein>
<dbReference type="InterPro" id="IPR054612">
    <property type="entry name" value="Phage_capsid-like_C"/>
</dbReference>
<organism evidence="4 5">
    <name type="scientific">Nitrobacter hamburgensis (strain DSM 10229 / NCIMB 13809 / X14)</name>
    <dbReference type="NCBI Taxonomy" id="323097"/>
    <lineage>
        <taxon>Bacteria</taxon>
        <taxon>Pseudomonadati</taxon>
        <taxon>Pseudomonadota</taxon>
        <taxon>Alphaproteobacteria</taxon>
        <taxon>Hyphomicrobiales</taxon>
        <taxon>Nitrobacteraceae</taxon>
        <taxon>Nitrobacter</taxon>
    </lineage>
</organism>
<dbReference type="KEGG" id="nha:Nham_2151"/>
<dbReference type="AlphaFoldDB" id="Q1QLF0"/>
<dbReference type="InterPro" id="IPR024455">
    <property type="entry name" value="Phage_capsid"/>
</dbReference>
<dbReference type="Proteomes" id="UP000001953">
    <property type="component" value="Chromosome"/>
</dbReference>
<dbReference type="Gene3D" id="3.30.2400.10">
    <property type="entry name" value="Major capsid protein gp5"/>
    <property type="match status" value="1"/>
</dbReference>